<name>A0A9N7UNU2_PLEPL</name>
<organism evidence="2 3">
    <name type="scientific">Pleuronectes platessa</name>
    <name type="common">European plaice</name>
    <dbReference type="NCBI Taxonomy" id="8262"/>
    <lineage>
        <taxon>Eukaryota</taxon>
        <taxon>Metazoa</taxon>
        <taxon>Chordata</taxon>
        <taxon>Craniata</taxon>
        <taxon>Vertebrata</taxon>
        <taxon>Euteleostomi</taxon>
        <taxon>Actinopterygii</taxon>
        <taxon>Neopterygii</taxon>
        <taxon>Teleostei</taxon>
        <taxon>Neoteleostei</taxon>
        <taxon>Acanthomorphata</taxon>
        <taxon>Carangaria</taxon>
        <taxon>Pleuronectiformes</taxon>
        <taxon>Pleuronectoidei</taxon>
        <taxon>Pleuronectidae</taxon>
        <taxon>Pleuronectes</taxon>
    </lineage>
</organism>
<reference evidence="2" key="1">
    <citation type="submission" date="2020-03" db="EMBL/GenBank/DDBJ databases">
        <authorList>
            <person name="Weist P."/>
        </authorList>
    </citation>
    <scope>NUCLEOTIDE SEQUENCE</scope>
</reference>
<keyword evidence="3" id="KW-1185">Reference proteome</keyword>
<gene>
    <name evidence="2" type="ORF">PLEPLA_LOCUS23100</name>
</gene>
<feature type="region of interest" description="Disordered" evidence="1">
    <location>
        <begin position="152"/>
        <end position="183"/>
    </location>
</feature>
<dbReference type="EMBL" id="CADEAL010001723">
    <property type="protein sequence ID" value="CAB1435002.1"/>
    <property type="molecule type" value="Genomic_DNA"/>
</dbReference>
<sequence>MTYGWREVFASFNLTSTLKRRVSGFSSGAIALPSGSLCAAFPYSRYPGLLMKEPCMTGGRGGAPLPPASALLSLRAEASSASFSLLIMTTVEPSALESDCESGEQLVSSPCYYIRLLIDASFLSRLRLKLFACSLDIQSQNQTAVVVNLEADARSDQPSRDASSPSVSVAVRGPPSPSRSQLLPVLSSPLARTSLKRSNAPTILQPRGCFSSCLIFIRLHDRQRY</sequence>
<dbReference type="Proteomes" id="UP001153269">
    <property type="component" value="Unassembled WGS sequence"/>
</dbReference>
<evidence type="ECO:0000313" key="2">
    <source>
        <dbReference type="EMBL" id="CAB1435002.1"/>
    </source>
</evidence>
<evidence type="ECO:0000313" key="3">
    <source>
        <dbReference type="Proteomes" id="UP001153269"/>
    </source>
</evidence>
<accession>A0A9N7UNU2</accession>
<proteinExistence type="predicted"/>
<dbReference type="AlphaFoldDB" id="A0A9N7UNU2"/>
<protein>
    <submittedName>
        <fullName evidence="2">Uncharacterized protein</fullName>
    </submittedName>
</protein>
<evidence type="ECO:0000256" key="1">
    <source>
        <dbReference type="SAM" id="MobiDB-lite"/>
    </source>
</evidence>
<comment type="caution">
    <text evidence="2">The sequence shown here is derived from an EMBL/GenBank/DDBJ whole genome shotgun (WGS) entry which is preliminary data.</text>
</comment>